<dbReference type="PROSITE" id="PS50855">
    <property type="entry name" value="COX1"/>
    <property type="match status" value="1"/>
</dbReference>
<comment type="cofactor">
    <cofactor evidence="1">
        <name>heme b</name>
        <dbReference type="ChEBI" id="CHEBI:60344"/>
    </cofactor>
</comment>
<evidence type="ECO:0000256" key="13">
    <source>
        <dbReference type="ARBA" id="ARBA00022967"/>
    </source>
</evidence>
<keyword evidence="9 20" id="KW-0349">Heme</keyword>
<keyword evidence="15 21" id="KW-1133">Transmembrane helix</keyword>
<name>A0ABW4DXA1_9RHOB</name>
<dbReference type="Gene3D" id="1.20.210.10">
    <property type="entry name" value="Cytochrome c oxidase-like, subunit I domain"/>
    <property type="match status" value="1"/>
</dbReference>
<evidence type="ECO:0000313" key="23">
    <source>
        <dbReference type="EMBL" id="MFD1481486.1"/>
    </source>
</evidence>
<evidence type="ECO:0000256" key="4">
    <source>
        <dbReference type="ARBA" id="ARBA00004673"/>
    </source>
</evidence>
<dbReference type="CDD" id="cd01661">
    <property type="entry name" value="cbb3_Oxidase_I"/>
    <property type="match status" value="1"/>
</dbReference>
<keyword evidence="13" id="KW-1278">Translocase</keyword>
<feature type="transmembrane region" description="Helical" evidence="21">
    <location>
        <begin position="403"/>
        <end position="423"/>
    </location>
</feature>
<dbReference type="PROSITE" id="PS00077">
    <property type="entry name" value="COX1_CUB"/>
    <property type="match status" value="1"/>
</dbReference>
<dbReference type="InterPro" id="IPR023616">
    <property type="entry name" value="Cyt_c_oxase-like_su1_dom"/>
</dbReference>
<feature type="transmembrane region" description="Helical" evidence="21">
    <location>
        <begin position="331"/>
        <end position="351"/>
    </location>
</feature>
<evidence type="ECO:0000256" key="6">
    <source>
        <dbReference type="ARBA" id="ARBA00012949"/>
    </source>
</evidence>
<evidence type="ECO:0000256" key="2">
    <source>
        <dbReference type="ARBA" id="ARBA00001973"/>
    </source>
</evidence>
<comment type="cofactor">
    <cofactor evidence="2">
        <name>Cu(2+)</name>
        <dbReference type="ChEBI" id="CHEBI:29036"/>
    </cofactor>
</comment>
<evidence type="ECO:0000256" key="19">
    <source>
        <dbReference type="ARBA" id="ARBA00047816"/>
    </source>
</evidence>
<dbReference type="NCBIfam" id="TIGR00780">
    <property type="entry name" value="ccoN"/>
    <property type="match status" value="1"/>
</dbReference>
<dbReference type="InterPro" id="IPR004677">
    <property type="entry name" value="Cyt_c_oxidase_cbb3_su1"/>
</dbReference>
<evidence type="ECO:0000256" key="20">
    <source>
        <dbReference type="RuleBase" id="RU000370"/>
    </source>
</evidence>
<dbReference type="EC" id="7.1.1.9" evidence="6"/>
<feature type="domain" description="Cytochrome oxidase subunit I profile" evidence="22">
    <location>
        <begin position="1"/>
        <end position="534"/>
    </location>
</feature>
<keyword evidence="18 21" id="KW-0472">Membrane</keyword>
<evidence type="ECO:0000256" key="17">
    <source>
        <dbReference type="ARBA" id="ARBA00023008"/>
    </source>
</evidence>
<dbReference type="InterPro" id="IPR023615">
    <property type="entry name" value="Cyt_c_Oxase_su1_BS"/>
</dbReference>
<dbReference type="RefSeq" id="WP_131572799.1">
    <property type="nucleotide sequence ID" value="NZ_CBCSAJ010000064.1"/>
</dbReference>
<feature type="transmembrane region" description="Helical" evidence="21">
    <location>
        <begin position="183"/>
        <end position="205"/>
    </location>
</feature>
<dbReference type="EMBL" id="JBHTOQ010000022">
    <property type="protein sequence ID" value="MFD1481486.1"/>
    <property type="molecule type" value="Genomic_DNA"/>
</dbReference>
<dbReference type="PANTHER" id="PTHR10422">
    <property type="entry name" value="CYTOCHROME C OXIDASE SUBUNIT 1"/>
    <property type="match status" value="1"/>
</dbReference>
<keyword evidence="12" id="KW-0479">Metal-binding</keyword>
<dbReference type="InterPro" id="IPR000883">
    <property type="entry name" value="Cyt_C_Oxase_1"/>
</dbReference>
<reference evidence="24" key="1">
    <citation type="journal article" date="2019" name="Int. J. Syst. Evol. Microbiol.">
        <title>The Global Catalogue of Microorganisms (GCM) 10K type strain sequencing project: providing services to taxonomists for standard genome sequencing and annotation.</title>
        <authorList>
            <consortium name="The Broad Institute Genomics Platform"/>
            <consortium name="The Broad Institute Genome Sequencing Center for Infectious Disease"/>
            <person name="Wu L."/>
            <person name="Ma J."/>
        </authorList>
    </citation>
    <scope>NUCLEOTIDE SEQUENCE [LARGE SCALE GENOMIC DNA]</scope>
    <source>
        <strain evidence="24">CCM 8875</strain>
    </source>
</reference>
<comment type="pathway">
    <text evidence="4">Energy metabolism; oxidative phosphorylation.</text>
</comment>
<feature type="transmembrane region" description="Helical" evidence="21">
    <location>
        <begin position="148"/>
        <end position="171"/>
    </location>
</feature>
<accession>A0ABW4DXA1</accession>
<feature type="transmembrane region" description="Helical" evidence="21">
    <location>
        <begin position="69"/>
        <end position="94"/>
    </location>
</feature>
<evidence type="ECO:0000256" key="18">
    <source>
        <dbReference type="ARBA" id="ARBA00023136"/>
    </source>
</evidence>
<feature type="transmembrane region" description="Helical" evidence="21">
    <location>
        <begin position="30"/>
        <end position="48"/>
    </location>
</feature>
<evidence type="ECO:0000256" key="3">
    <source>
        <dbReference type="ARBA" id="ARBA00004651"/>
    </source>
</evidence>
<feature type="transmembrane region" description="Helical" evidence="21">
    <location>
        <begin position="217"/>
        <end position="241"/>
    </location>
</feature>
<feature type="transmembrane region" description="Helical" evidence="21">
    <location>
        <begin position="363"/>
        <end position="383"/>
    </location>
</feature>
<dbReference type="PANTHER" id="PTHR10422:SF29">
    <property type="entry name" value="CYTOCHROME C OXIDASE SUBUNIT 1 HOMOLOG, BACTEROID"/>
    <property type="match status" value="1"/>
</dbReference>
<sequence length="534" mass="59581">MWDVLKLVLLGSIAVMAAIAANFARDGAYQLHAVIIMIVAAGLFLWVLRRIDEPPALPQTGYFDSVIRAGVIATAFWGLAGFAVGTFIAFQLAFPALNFHWAEGYANFGRLRPLHTSAVIFAFGGNALICTSFYVVQRTSAVRLWGGNLGWFVFWGYNLFIVLAATGYLLGSTQSKEYAEPEWYADLLLTVVWLAYLAIFLGTIIRRRERHIYVANWFYLAFIVTVAMLHVVNNLSIPVSVFGSKSVQVFSGVQDAMVQWWYGHNAVGFFLTAGFLGMMYYFVPKQADRPVYSYKLSIIHFWALIFLYIWAGPHHLHYTALPDWATTLGMVFSIMLWMPSWGGMINGLMTLSGAWDKLRTDPVLRMMAVSIGFYGMSTFEGPVMSIRAVNALSHYTDWTIGHVHSGALGWNGMITFGALYFLVPRLWNRPRLYSLAMVSWHFWLATIGIVLYASAMWVSGIMEGLMWREVDAQGYLVNAFADTVTAKFPMYVVRALGGVLYMAGAIIMCVNLWRTVTSVGAVQATAPSNAVPAE</sequence>
<evidence type="ECO:0000256" key="5">
    <source>
        <dbReference type="ARBA" id="ARBA00009578"/>
    </source>
</evidence>
<evidence type="ECO:0000256" key="8">
    <source>
        <dbReference type="ARBA" id="ARBA00022475"/>
    </source>
</evidence>
<keyword evidence="11 20" id="KW-0812">Transmembrane</keyword>
<evidence type="ECO:0000256" key="7">
    <source>
        <dbReference type="ARBA" id="ARBA00022448"/>
    </source>
</evidence>
<evidence type="ECO:0000256" key="12">
    <source>
        <dbReference type="ARBA" id="ARBA00022723"/>
    </source>
</evidence>
<evidence type="ECO:0000256" key="21">
    <source>
        <dbReference type="SAM" id="Phobius"/>
    </source>
</evidence>
<dbReference type="Pfam" id="PF00115">
    <property type="entry name" value="COX1"/>
    <property type="match status" value="1"/>
</dbReference>
<evidence type="ECO:0000256" key="9">
    <source>
        <dbReference type="ARBA" id="ARBA00022617"/>
    </source>
</evidence>
<feature type="transmembrane region" description="Helical" evidence="21">
    <location>
        <begin position="261"/>
        <end position="282"/>
    </location>
</feature>
<keyword evidence="7 20" id="KW-0813">Transport</keyword>
<gene>
    <name evidence="23" type="primary">ccoN</name>
    <name evidence="23" type="ORF">ACFQ5P_09275</name>
</gene>
<evidence type="ECO:0000256" key="15">
    <source>
        <dbReference type="ARBA" id="ARBA00022989"/>
    </source>
</evidence>
<comment type="catalytic activity">
    <reaction evidence="19">
        <text>4 Fe(II)-[cytochrome c] + O2 + 8 H(+)(in) = 4 Fe(III)-[cytochrome c] + 2 H2O + 4 H(+)(out)</text>
        <dbReference type="Rhea" id="RHEA:11436"/>
        <dbReference type="Rhea" id="RHEA-COMP:10350"/>
        <dbReference type="Rhea" id="RHEA-COMP:14399"/>
        <dbReference type="ChEBI" id="CHEBI:15377"/>
        <dbReference type="ChEBI" id="CHEBI:15378"/>
        <dbReference type="ChEBI" id="CHEBI:15379"/>
        <dbReference type="ChEBI" id="CHEBI:29033"/>
        <dbReference type="ChEBI" id="CHEBI:29034"/>
        <dbReference type="EC" id="7.1.1.9"/>
    </reaction>
</comment>
<keyword evidence="24" id="KW-1185">Reference proteome</keyword>
<evidence type="ECO:0000256" key="16">
    <source>
        <dbReference type="ARBA" id="ARBA00023004"/>
    </source>
</evidence>
<keyword evidence="8" id="KW-1003">Cell membrane</keyword>
<keyword evidence="10 20" id="KW-0679">Respiratory chain</keyword>
<comment type="similarity">
    <text evidence="5 20">Belongs to the heme-copper respiratory oxidase family.</text>
</comment>
<proteinExistence type="inferred from homology"/>
<keyword evidence="14 20" id="KW-0249">Electron transport</keyword>
<evidence type="ECO:0000256" key="1">
    <source>
        <dbReference type="ARBA" id="ARBA00001970"/>
    </source>
</evidence>
<comment type="caution">
    <text evidence="23">The sequence shown here is derived from an EMBL/GenBank/DDBJ whole genome shotgun (WGS) entry which is preliminary data.</text>
</comment>
<feature type="transmembrane region" description="Helical" evidence="21">
    <location>
        <begin position="435"/>
        <end position="458"/>
    </location>
</feature>
<dbReference type="Proteomes" id="UP001597302">
    <property type="component" value="Unassembled WGS sequence"/>
</dbReference>
<evidence type="ECO:0000313" key="24">
    <source>
        <dbReference type="Proteomes" id="UP001597302"/>
    </source>
</evidence>
<organism evidence="23 24">
    <name type="scientific">Paracoccus nototheniae</name>
    <dbReference type="NCBI Taxonomy" id="2489002"/>
    <lineage>
        <taxon>Bacteria</taxon>
        <taxon>Pseudomonadati</taxon>
        <taxon>Pseudomonadota</taxon>
        <taxon>Alphaproteobacteria</taxon>
        <taxon>Rhodobacterales</taxon>
        <taxon>Paracoccaceae</taxon>
        <taxon>Paracoccus</taxon>
    </lineage>
</organism>
<evidence type="ECO:0000256" key="14">
    <source>
        <dbReference type="ARBA" id="ARBA00022982"/>
    </source>
</evidence>
<keyword evidence="17" id="KW-0186">Copper</keyword>
<feature type="transmembrane region" description="Helical" evidence="21">
    <location>
        <begin position="491"/>
        <end position="513"/>
    </location>
</feature>
<comment type="subcellular location">
    <subcellularLocation>
        <location evidence="3">Cell membrane</location>
        <topology evidence="3">Multi-pass membrane protein</topology>
    </subcellularLocation>
</comment>
<feature type="transmembrane region" description="Helical" evidence="21">
    <location>
        <begin position="114"/>
        <end position="136"/>
    </location>
</feature>
<dbReference type="SUPFAM" id="SSF81442">
    <property type="entry name" value="Cytochrome c oxidase subunit I-like"/>
    <property type="match status" value="1"/>
</dbReference>
<evidence type="ECO:0000259" key="22">
    <source>
        <dbReference type="PROSITE" id="PS50855"/>
    </source>
</evidence>
<evidence type="ECO:0000256" key="10">
    <source>
        <dbReference type="ARBA" id="ARBA00022660"/>
    </source>
</evidence>
<keyword evidence="16" id="KW-0408">Iron</keyword>
<dbReference type="InterPro" id="IPR036927">
    <property type="entry name" value="Cyt_c_oxase-like_su1_sf"/>
</dbReference>
<feature type="transmembrane region" description="Helical" evidence="21">
    <location>
        <begin position="294"/>
        <end position="311"/>
    </location>
</feature>
<protein>
    <recommendedName>
        <fullName evidence="6">cytochrome-c oxidase</fullName>
        <ecNumber evidence="6">7.1.1.9</ecNumber>
    </recommendedName>
</protein>
<evidence type="ECO:0000256" key="11">
    <source>
        <dbReference type="ARBA" id="ARBA00022692"/>
    </source>
</evidence>